<comment type="caution">
    <text evidence="1">The sequence shown here is derived from an EMBL/GenBank/DDBJ whole genome shotgun (WGS) entry which is preliminary data.</text>
</comment>
<gene>
    <name evidence="1" type="ORF">S01H1_62706</name>
</gene>
<dbReference type="EMBL" id="BARS01041212">
    <property type="protein sequence ID" value="GAG41849.1"/>
    <property type="molecule type" value="Genomic_DNA"/>
</dbReference>
<reference evidence="1" key="1">
    <citation type="journal article" date="2014" name="Front. Microbiol.">
        <title>High frequency of phylogenetically diverse reductive dehalogenase-homologous genes in deep subseafloor sedimentary metagenomes.</title>
        <authorList>
            <person name="Kawai M."/>
            <person name="Futagami T."/>
            <person name="Toyoda A."/>
            <person name="Takaki Y."/>
            <person name="Nishi S."/>
            <person name="Hori S."/>
            <person name="Arai W."/>
            <person name="Tsubouchi T."/>
            <person name="Morono Y."/>
            <person name="Uchiyama I."/>
            <person name="Ito T."/>
            <person name="Fujiyama A."/>
            <person name="Inagaki F."/>
            <person name="Takami H."/>
        </authorList>
    </citation>
    <scope>NUCLEOTIDE SEQUENCE</scope>
    <source>
        <strain evidence="1">Expedition CK06-06</strain>
    </source>
</reference>
<organism evidence="1">
    <name type="scientific">marine sediment metagenome</name>
    <dbReference type="NCBI Taxonomy" id="412755"/>
    <lineage>
        <taxon>unclassified sequences</taxon>
        <taxon>metagenomes</taxon>
        <taxon>ecological metagenomes</taxon>
    </lineage>
</organism>
<feature type="non-terminal residue" evidence="1">
    <location>
        <position position="111"/>
    </location>
</feature>
<protein>
    <submittedName>
        <fullName evidence="1">Uncharacterized protein</fullName>
    </submittedName>
</protein>
<name>X0XF74_9ZZZZ</name>
<dbReference type="AlphaFoldDB" id="X0XF74"/>
<accession>X0XF74</accession>
<sequence>MEHDFPIDLPPETYTEAEPYREEIKVMAGVVTDVSIFFPAGCGGLVGLRILRGSMVLWPRNPDTWFVSDDNTIKFPERYLLNERPYSFTVEAYSESVDWDHTVTVSINVGG</sequence>
<evidence type="ECO:0000313" key="1">
    <source>
        <dbReference type="EMBL" id="GAG41849.1"/>
    </source>
</evidence>
<proteinExistence type="predicted"/>